<evidence type="ECO:0000259" key="4">
    <source>
        <dbReference type="PROSITE" id="PS51379"/>
    </source>
</evidence>
<dbReference type="KEGG" id="dmp:FAK_25180"/>
<keyword evidence="3" id="KW-0411">Iron-sulfur</keyword>
<keyword evidence="2" id="KW-0408">Iron</keyword>
<evidence type="ECO:0000313" key="5">
    <source>
        <dbReference type="EMBL" id="BEQ15452.1"/>
    </source>
</evidence>
<dbReference type="GO" id="GO:0046872">
    <property type="term" value="F:metal ion binding"/>
    <property type="evidence" value="ECO:0007669"/>
    <property type="project" value="UniProtKB-KW"/>
</dbReference>
<organism evidence="5 6">
    <name type="scientific">Desulfoferula mesophila</name>
    <dbReference type="NCBI Taxonomy" id="3058419"/>
    <lineage>
        <taxon>Bacteria</taxon>
        <taxon>Pseudomonadati</taxon>
        <taxon>Thermodesulfobacteriota</taxon>
        <taxon>Desulfarculia</taxon>
        <taxon>Desulfarculales</taxon>
        <taxon>Desulfarculaceae</taxon>
        <taxon>Desulfoferula</taxon>
    </lineage>
</organism>
<dbReference type="Proteomes" id="UP001366166">
    <property type="component" value="Chromosome"/>
</dbReference>
<proteinExistence type="predicted"/>
<dbReference type="GO" id="GO:0051536">
    <property type="term" value="F:iron-sulfur cluster binding"/>
    <property type="evidence" value="ECO:0007669"/>
    <property type="project" value="UniProtKB-KW"/>
</dbReference>
<evidence type="ECO:0000313" key="6">
    <source>
        <dbReference type="Proteomes" id="UP001366166"/>
    </source>
</evidence>
<dbReference type="PROSITE" id="PS00198">
    <property type="entry name" value="4FE4S_FER_1"/>
    <property type="match status" value="2"/>
</dbReference>
<keyword evidence="1" id="KW-0479">Metal-binding</keyword>
<dbReference type="Gene3D" id="3.30.70.20">
    <property type="match status" value="1"/>
</dbReference>
<dbReference type="PROSITE" id="PS51379">
    <property type="entry name" value="4FE4S_FER_2"/>
    <property type="match status" value="2"/>
</dbReference>
<accession>A0AAU9F1Z3</accession>
<dbReference type="AlphaFoldDB" id="A0AAU9F1Z3"/>
<dbReference type="Pfam" id="PF00037">
    <property type="entry name" value="Fer4"/>
    <property type="match status" value="1"/>
</dbReference>
<name>A0AAU9F1Z3_9BACT</name>
<evidence type="ECO:0000256" key="2">
    <source>
        <dbReference type="ARBA" id="ARBA00023004"/>
    </source>
</evidence>
<dbReference type="InterPro" id="IPR017896">
    <property type="entry name" value="4Fe4S_Fe-S-bd"/>
</dbReference>
<dbReference type="SUPFAM" id="SSF54862">
    <property type="entry name" value="4Fe-4S ferredoxins"/>
    <property type="match status" value="1"/>
</dbReference>
<keyword evidence="6" id="KW-1185">Reference proteome</keyword>
<reference evidence="6" key="1">
    <citation type="journal article" date="2023" name="Arch. Microbiol.">
        <title>Desulfoferula mesophilus gen. nov. sp. nov., a mesophilic sulfate-reducing bacterium isolated from a brackish lake sediment.</title>
        <authorList>
            <person name="Watanabe T."/>
            <person name="Yabe T."/>
            <person name="Tsuji J.M."/>
            <person name="Fukui M."/>
        </authorList>
    </citation>
    <scope>NUCLEOTIDE SEQUENCE [LARGE SCALE GENOMIC DNA]</scope>
    <source>
        <strain evidence="6">12FAK</strain>
    </source>
</reference>
<dbReference type="InterPro" id="IPR017900">
    <property type="entry name" value="4Fe4S_Fe_S_CS"/>
</dbReference>
<dbReference type="EMBL" id="AP028679">
    <property type="protein sequence ID" value="BEQ15452.1"/>
    <property type="molecule type" value="Genomic_DNA"/>
</dbReference>
<evidence type="ECO:0000256" key="3">
    <source>
        <dbReference type="ARBA" id="ARBA00023014"/>
    </source>
</evidence>
<evidence type="ECO:0000256" key="1">
    <source>
        <dbReference type="ARBA" id="ARBA00022723"/>
    </source>
</evidence>
<feature type="domain" description="4Fe-4S ferredoxin-type" evidence="4">
    <location>
        <begin position="44"/>
        <end position="73"/>
    </location>
</feature>
<dbReference type="RefSeq" id="WP_338599866.1">
    <property type="nucleotide sequence ID" value="NZ_AP028679.1"/>
</dbReference>
<protein>
    <submittedName>
        <fullName evidence="5">Tungsten formylmethanofuran dehydrogenase subunit G</fullName>
    </submittedName>
</protein>
<feature type="domain" description="4Fe-4S ferredoxin-type" evidence="4">
    <location>
        <begin position="4"/>
        <end position="33"/>
    </location>
</feature>
<dbReference type="PANTHER" id="PTHR43122:SF2">
    <property type="entry name" value="FERREDOXIN SUBUNIT OF PYRUVATE:FLAVODOXIN OXIDOREDUCTASE"/>
    <property type="match status" value="1"/>
</dbReference>
<sequence length="73" mass="7815">MAKGKIIIDREKCKGCKLCVSVCPKECIAISSGLNDKGYYPAEFSQGEDGDCCTACTLCALTCPDIAIEVYRA</sequence>
<gene>
    <name evidence="5" type="ORF">FAK_25180</name>
</gene>
<dbReference type="PANTHER" id="PTHR43122">
    <property type="entry name" value="FERREDOXIN SUBUNIT OF PYRUVATE:FLAVODOXIN OXIDOREDUCTASE-RELATED"/>
    <property type="match status" value="1"/>
</dbReference>